<dbReference type="WBParaSite" id="GPUH_0002481401-mRNA-1">
    <property type="protein sequence ID" value="GPUH_0002481401-mRNA-1"/>
    <property type="gene ID" value="GPUH_0002481401"/>
</dbReference>
<accession>A0A183EUZ3</accession>
<name>A0A183EUZ3_9BILA</name>
<dbReference type="InterPro" id="IPR036249">
    <property type="entry name" value="Thioredoxin-like_sf"/>
</dbReference>
<dbReference type="Gene3D" id="3.40.30.10">
    <property type="entry name" value="Glutaredoxin"/>
    <property type="match status" value="1"/>
</dbReference>
<reference evidence="1" key="1">
    <citation type="submission" date="2016-06" db="UniProtKB">
        <authorList>
            <consortium name="WormBaseParasite"/>
        </authorList>
    </citation>
    <scope>IDENTIFICATION</scope>
</reference>
<dbReference type="AlphaFoldDB" id="A0A183EUZ3"/>
<dbReference type="SUPFAM" id="SSF52833">
    <property type="entry name" value="Thioredoxin-like"/>
    <property type="match status" value="1"/>
</dbReference>
<sequence length="155" mass="18050">LQELAEKRRKPETVKSYRTVISRSPFELDLVEPILLENYSFKNTQDWHQLQSFNADTLHSAIKENKITFVYFWNNESTVSQYVFYLWAEASKTLVPRYPDAAFGALACHELGELCEDYVTSASEQRTIFAFSDNAVHAKTSGLRDPKYYIDWVHL</sequence>
<proteinExistence type="predicted"/>
<organism evidence="1">
    <name type="scientific">Gongylonema pulchrum</name>
    <dbReference type="NCBI Taxonomy" id="637853"/>
    <lineage>
        <taxon>Eukaryota</taxon>
        <taxon>Metazoa</taxon>
        <taxon>Ecdysozoa</taxon>
        <taxon>Nematoda</taxon>
        <taxon>Chromadorea</taxon>
        <taxon>Rhabditida</taxon>
        <taxon>Spirurina</taxon>
        <taxon>Spiruromorpha</taxon>
        <taxon>Spiruroidea</taxon>
        <taxon>Gongylonematidae</taxon>
        <taxon>Gongylonema</taxon>
    </lineage>
</organism>
<evidence type="ECO:0000313" key="1">
    <source>
        <dbReference type="WBParaSite" id="GPUH_0002481401-mRNA-1"/>
    </source>
</evidence>
<protein>
    <submittedName>
        <fullName evidence="1">Nitroreductase domain-containing protein</fullName>
    </submittedName>
</protein>